<evidence type="ECO:0000256" key="5">
    <source>
        <dbReference type="ARBA" id="ARBA00022989"/>
    </source>
</evidence>
<evidence type="ECO:0000256" key="2">
    <source>
        <dbReference type="ARBA" id="ARBA00009829"/>
    </source>
</evidence>
<dbReference type="InterPro" id="IPR050899">
    <property type="entry name" value="DDRGK_domain-containing"/>
</dbReference>
<evidence type="ECO:0000256" key="1">
    <source>
        <dbReference type="ARBA" id="ARBA00004167"/>
    </source>
</evidence>
<dbReference type="SMART" id="SM01128">
    <property type="entry name" value="DDRGK"/>
    <property type="match status" value="1"/>
</dbReference>
<evidence type="ECO:0000256" key="6">
    <source>
        <dbReference type="ARBA" id="ARBA00023136"/>
    </source>
</evidence>
<keyword evidence="10" id="KW-1185">Reference proteome</keyword>
<proteinExistence type="inferred from homology"/>
<dbReference type="InterPro" id="IPR019153">
    <property type="entry name" value="DDRGK_dom-contain"/>
</dbReference>
<dbReference type="InterPro" id="IPR036388">
    <property type="entry name" value="WH-like_DNA-bd_sf"/>
</dbReference>
<dbReference type="Proteomes" id="UP001159427">
    <property type="component" value="Unassembled WGS sequence"/>
</dbReference>
<comment type="caution">
    <text evidence="9">The sequence shown here is derived from an EMBL/GenBank/DDBJ whole genome shotgun (WGS) entry which is preliminary data.</text>
</comment>
<keyword evidence="4 8" id="KW-0812">Transmembrane</keyword>
<feature type="compositionally biased region" description="Basic residues" evidence="7">
    <location>
        <begin position="55"/>
        <end position="68"/>
    </location>
</feature>
<evidence type="ECO:0000256" key="3">
    <source>
        <dbReference type="ARBA" id="ARBA00018218"/>
    </source>
</evidence>
<reference evidence="9 10" key="1">
    <citation type="submission" date="2022-05" db="EMBL/GenBank/DDBJ databases">
        <authorList>
            <consortium name="Genoscope - CEA"/>
            <person name="William W."/>
        </authorList>
    </citation>
    <scope>NUCLEOTIDE SEQUENCE [LARGE SCALE GENOMIC DNA]</scope>
</reference>
<feature type="region of interest" description="Disordered" evidence="7">
    <location>
        <begin position="32"/>
        <end position="171"/>
    </location>
</feature>
<dbReference type="SUPFAM" id="SSF46785">
    <property type="entry name" value="Winged helix' DNA-binding domain"/>
    <property type="match status" value="1"/>
</dbReference>
<evidence type="ECO:0000256" key="8">
    <source>
        <dbReference type="SAM" id="Phobius"/>
    </source>
</evidence>
<organism evidence="9 10">
    <name type="scientific">Porites evermanni</name>
    <dbReference type="NCBI Taxonomy" id="104178"/>
    <lineage>
        <taxon>Eukaryota</taxon>
        <taxon>Metazoa</taxon>
        <taxon>Cnidaria</taxon>
        <taxon>Anthozoa</taxon>
        <taxon>Hexacorallia</taxon>
        <taxon>Scleractinia</taxon>
        <taxon>Fungiina</taxon>
        <taxon>Poritidae</taxon>
        <taxon>Porites</taxon>
    </lineage>
</organism>
<name>A0ABN8S6M4_9CNID</name>
<evidence type="ECO:0000313" key="9">
    <source>
        <dbReference type="EMBL" id="CAH3185373.1"/>
    </source>
</evidence>
<dbReference type="Gene3D" id="1.10.10.10">
    <property type="entry name" value="Winged helix-like DNA-binding domain superfamily/Winged helix DNA-binding domain"/>
    <property type="match status" value="1"/>
</dbReference>
<evidence type="ECO:0000256" key="7">
    <source>
        <dbReference type="SAM" id="MobiDB-lite"/>
    </source>
</evidence>
<dbReference type="PANTHER" id="PTHR48176">
    <property type="entry name" value="DDRGK DOMAIN-CONTAINING PROTEIN 1"/>
    <property type="match status" value="1"/>
</dbReference>
<comment type="similarity">
    <text evidence="2">Belongs to the DDRGK1 family.</text>
</comment>
<feature type="compositionally biased region" description="Acidic residues" evidence="7">
    <location>
        <begin position="73"/>
        <end position="88"/>
    </location>
</feature>
<keyword evidence="6 8" id="KW-0472">Membrane</keyword>
<keyword evidence="5 8" id="KW-1133">Transmembrane helix</keyword>
<protein>
    <recommendedName>
        <fullName evidence="3">DDRGK domain-containing protein 1</fullName>
    </recommendedName>
</protein>
<dbReference type="Pfam" id="PF09756">
    <property type="entry name" value="DDRGK"/>
    <property type="match status" value="1"/>
</dbReference>
<dbReference type="InterPro" id="IPR036390">
    <property type="entry name" value="WH_DNA-bd_sf"/>
</dbReference>
<feature type="transmembrane region" description="Helical" evidence="8">
    <location>
        <begin position="6"/>
        <end position="28"/>
    </location>
</feature>
<accession>A0ABN8S6M4</accession>
<comment type="subcellular location">
    <subcellularLocation>
        <location evidence="1">Membrane</location>
        <topology evidence="1">Single-pass membrane protein</topology>
    </subcellularLocation>
</comment>
<dbReference type="PANTHER" id="PTHR48176:SF1">
    <property type="entry name" value="DDRGK DOMAIN-CONTAINING PROTEIN 1"/>
    <property type="match status" value="1"/>
</dbReference>
<dbReference type="EMBL" id="CALNXI010002253">
    <property type="protein sequence ID" value="CAH3185373.1"/>
    <property type="molecule type" value="Genomic_DNA"/>
</dbReference>
<evidence type="ECO:0000256" key="4">
    <source>
        <dbReference type="ARBA" id="ARBA00022692"/>
    </source>
</evidence>
<gene>
    <name evidence="9" type="ORF">PEVE_00016085</name>
</gene>
<sequence>MAAMHPAVIWLIIAAIVGTALLIATFIANRNQKKKKKGAPRQPEGIDNAGEVGGARRRVRNARSRMNARRAQDDDDYDDDEYDGDGDDGGYSMGLDNQMPVGKIGAKKQRKLEMKEEKRILREQMEAEREDRKEREALREEERKRLEAQRKKEQERLEEEERKRKEEQERKEHEEYLLLKEQFTVEEEGVGETAEESEALLEEFITYIKETKVVLLEELACQFGLRTQDAIDRLQALQEMERITGVTDDRGKFIYISPEELQAVAKFIKQRGRVTISELAESSNTLINLHTDKSHTETPKTAQVSA</sequence>
<feature type="compositionally biased region" description="Basic and acidic residues" evidence="7">
    <location>
        <begin position="111"/>
        <end position="171"/>
    </location>
</feature>
<evidence type="ECO:0000313" key="10">
    <source>
        <dbReference type="Proteomes" id="UP001159427"/>
    </source>
</evidence>